<dbReference type="InterPro" id="IPR051125">
    <property type="entry name" value="ABC-4/HrtB_transporter"/>
</dbReference>
<evidence type="ECO:0000256" key="1">
    <source>
        <dbReference type="ARBA" id="ARBA00004651"/>
    </source>
</evidence>
<feature type="transmembrane region" description="Helical" evidence="7">
    <location>
        <begin position="238"/>
        <end position="261"/>
    </location>
</feature>
<dbReference type="AlphaFoldDB" id="A0A7W5H480"/>
<evidence type="ECO:0000256" key="6">
    <source>
        <dbReference type="ARBA" id="ARBA00023136"/>
    </source>
</evidence>
<reference evidence="9 10" key="1">
    <citation type="submission" date="2020-08" db="EMBL/GenBank/DDBJ databases">
        <title>Genomic Encyclopedia of Type Strains, Phase III (KMG-III): the genomes of soil and plant-associated and newly described type strains.</title>
        <authorList>
            <person name="Whitman W."/>
        </authorList>
    </citation>
    <scope>NUCLEOTIDE SEQUENCE [LARGE SCALE GENOMIC DNA]</scope>
    <source>
        <strain evidence="9 10">CECT 8075</strain>
    </source>
</reference>
<organism evidence="9 10">
    <name type="scientific">Aporhodopirellula rubra</name>
    <dbReference type="NCBI Taxonomy" id="980271"/>
    <lineage>
        <taxon>Bacteria</taxon>
        <taxon>Pseudomonadati</taxon>
        <taxon>Planctomycetota</taxon>
        <taxon>Planctomycetia</taxon>
        <taxon>Pirellulales</taxon>
        <taxon>Pirellulaceae</taxon>
        <taxon>Aporhodopirellula</taxon>
    </lineage>
</organism>
<dbReference type="GO" id="GO:0005886">
    <property type="term" value="C:plasma membrane"/>
    <property type="evidence" value="ECO:0007669"/>
    <property type="project" value="UniProtKB-SubCell"/>
</dbReference>
<evidence type="ECO:0000256" key="5">
    <source>
        <dbReference type="ARBA" id="ARBA00022989"/>
    </source>
</evidence>
<evidence type="ECO:0000256" key="4">
    <source>
        <dbReference type="ARBA" id="ARBA00022692"/>
    </source>
</evidence>
<dbReference type="Pfam" id="PF02687">
    <property type="entry name" value="FtsX"/>
    <property type="match status" value="1"/>
</dbReference>
<feature type="transmembrane region" description="Helical" evidence="7">
    <location>
        <begin position="326"/>
        <end position="349"/>
    </location>
</feature>
<comment type="subcellular location">
    <subcellularLocation>
        <location evidence="1">Cell membrane</location>
        <topology evidence="1">Multi-pass membrane protein</topology>
    </subcellularLocation>
</comment>
<evidence type="ECO:0000256" key="3">
    <source>
        <dbReference type="ARBA" id="ARBA00022475"/>
    </source>
</evidence>
<keyword evidence="5 7" id="KW-1133">Transmembrane helix</keyword>
<dbReference type="PANTHER" id="PTHR43738:SF1">
    <property type="entry name" value="HEMIN TRANSPORT SYSTEM PERMEASE PROTEIN HRTB-RELATED"/>
    <property type="match status" value="1"/>
</dbReference>
<feature type="transmembrane region" description="Helical" evidence="7">
    <location>
        <begin position="295"/>
        <end position="314"/>
    </location>
</feature>
<feature type="domain" description="ABC3 transporter permease C-terminal" evidence="8">
    <location>
        <begin position="245"/>
        <end position="357"/>
    </location>
</feature>
<dbReference type="Proteomes" id="UP000536179">
    <property type="component" value="Unassembled WGS sequence"/>
</dbReference>
<accession>A0A7W5H480</accession>
<evidence type="ECO:0000259" key="8">
    <source>
        <dbReference type="Pfam" id="PF02687"/>
    </source>
</evidence>
<dbReference type="PIRSF" id="PIRSF031773">
    <property type="entry name" value="DevC"/>
    <property type="match status" value="1"/>
</dbReference>
<keyword evidence="4 7" id="KW-0812">Transmembrane</keyword>
<dbReference type="EMBL" id="JACHXU010000005">
    <property type="protein sequence ID" value="MBB3206077.1"/>
    <property type="molecule type" value="Genomic_DNA"/>
</dbReference>
<evidence type="ECO:0000256" key="7">
    <source>
        <dbReference type="SAM" id="Phobius"/>
    </source>
</evidence>
<keyword evidence="2" id="KW-0813">Transport</keyword>
<protein>
    <submittedName>
        <fullName evidence="9">Putative ABC transport system permease protein</fullName>
    </submittedName>
</protein>
<dbReference type="InterPro" id="IPR005891">
    <property type="entry name" value="DevC"/>
</dbReference>
<evidence type="ECO:0000313" key="10">
    <source>
        <dbReference type="Proteomes" id="UP000536179"/>
    </source>
</evidence>
<keyword evidence="10" id="KW-1185">Reference proteome</keyword>
<keyword evidence="3" id="KW-1003">Cell membrane</keyword>
<comment type="caution">
    <text evidence="9">The sequence shown here is derived from an EMBL/GenBank/DDBJ whole genome shotgun (WGS) entry which is preliminary data.</text>
</comment>
<proteinExistence type="predicted"/>
<dbReference type="PANTHER" id="PTHR43738">
    <property type="entry name" value="ABC TRANSPORTER, MEMBRANE PROTEIN"/>
    <property type="match status" value="1"/>
</dbReference>
<dbReference type="RefSeq" id="WP_246419321.1">
    <property type="nucleotide sequence ID" value="NZ_JACHXU010000005.1"/>
</dbReference>
<evidence type="ECO:0000313" key="9">
    <source>
        <dbReference type="EMBL" id="MBB3206077.1"/>
    </source>
</evidence>
<sequence>MFMQLGFLGSVGDTATVVLSRMNCDILVQSQDYLNVYDPTTLPGDLPQWLEGIPEVRAAVPLDIGVTVWQSPVDDSFRAIALMGIDLDDPAFELPELTPTVRAQLRPPGAVLIDDASNKSFGPRNGEKFTSADIGTTTDVAGSPATIKGTFEMGTGLAANGALLGSRKTFDELTPGPRGNRVSLILVSLTNPEKLDEGLHAIEQRLKSLGGPASQAVPMTLDEAMSRERGRWYFETPIGMIFGIGVVLGVVVGGVISYMVLASDVMAHLSEYATLKAIGYSNAYLVKTLLTQSTLLALLAFPPSLLLACVLYYATSHYSSIPIRMTSTWIVLVLVLTLFMCNAAGVFALRKLLKAEPASLF</sequence>
<gene>
    <name evidence="9" type="ORF">FHS27_001885</name>
</gene>
<evidence type="ECO:0000256" key="2">
    <source>
        <dbReference type="ARBA" id="ARBA00022448"/>
    </source>
</evidence>
<dbReference type="InterPro" id="IPR003838">
    <property type="entry name" value="ABC3_permease_C"/>
</dbReference>
<keyword evidence="6 7" id="KW-0472">Membrane</keyword>
<name>A0A7W5H480_9BACT</name>